<evidence type="ECO:0000313" key="3">
    <source>
        <dbReference type="EMBL" id="KAH0565269.1"/>
    </source>
</evidence>
<proteinExistence type="inferred from homology"/>
<accession>A0A9P8LHC5</accession>
<dbReference type="EMBL" id="JAGHQM010000115">
    <property type="protein sequence ID" value="KAH0565269.1"/>
    <property type="molecule type" value="Genomic_DNA"/>
</dbReference>
<dbReference type="GO" id="GO:0005762">
    <property type="term" value="C:mitochondrial large ribosomal subunit"/>
    <property type="evidence" value="ECO:0007669"/>
    <property type="project" value="TreeGrafter"/>
</dbReference>
<evidence type="ECO:0000256" key="2">
    <source>
        <dbReference type="ARBA" id="ARBA00044129"/>
    </source>
</evidence>
<reference evidence="3" key="1">
    <citation type="submission" date="2021-03" db="EMBL/GenBank/DDBJ databases">
        <title>Comparative genomics and phylogenomic investigation of the class Geoglossomycetes provide insights into ecological specialization and systematics.</title>
        <authorList>
            <person name="Melie T."/>
            <person name="Pirro S."/>
            <person name="Miller A.N."/>
            <person name="Quandt A."/>
        </authorList>
    </citation>
    <scope>NUCLEOTIDE SEQUENCE</scope>
    <source>
        <strain evidence="3">CAQ_001_2017</strain>
    </source>
</reference>
<dbReference type="InterPro" id="IPR036164">
    <property type="entry name" value="bL21-like_sf"/>
</dbReference>
<dbReference type="PANTHER" id="PTHR21349">
    <property type="entry name" value="50S RIBOSOMAL PROTEIN L21"/>
    <property type="match status" value="1"/>
</dbReference>
<dbReference type="AlphaFoldDB" id="A0A9P8LHC5"/>
<comment type="caution">
    <text evidence="3">The sequence shown here is derived from an EMBL/GenBank/DDBJ whole genome shotgun (WGS) entry which is preliminary data.</text>
</comment>
<dbReference type="InterPro" id="IPR028909">
    <property type="entry name" value="bL21-like"/>
</dbReference>
<dbReference type="GO" id="GO:0003735">
    <property type="term" value="F:structural constituent of ribosome"/>
    <property type="evidence" value="ECO:0007669"/>
    <property type="project" value="TreeGrafter"/>
</dbReference>
<dbReference type="Proteomes" id="UP000750711">
    <property type="component" value="Unassembled WGS sequence"/>
</dbReference>
<dbReference type="PANTHER" id="PTHR21349:SF0">
    <property type="entry name" value="LARGE RIBOSOMAL SUBUNIT PROTEIN BL21M"/>
    <property type="match status" value="1"/>
</dbReference>
<name>A0A9P8LHC5_9PEZI</name>
<evidence type="ECO:0000256" key="1">
    <source>
        <dbReference type="ARBA" id="ARBA00008563"/>
    </source>
</evidence>
<dbReference type="Pfam" id="PF00829">
    <property type="entry name" value="Ribosomal_L21p"/>
    <property type="match status" value="1"/>
</dbReference>
<dbReference type="SUPFAM" id="SSF141091">
    <property type="entry name" value="L21p-like"/>
    <property type="match status" value="1"/>
</dbReference>
<organism evidence="3 4">
    <name type="scientific">Trichoglossum hirsutum</name>
    <dbReference type="NCBI Taxonomy" id="265104"/>
    <lineage>
        <taxon>Eukaryota</taxon>
        <taxon>Fungi</taxon>
        <taxon>Dikarya</taxon>
        <taxon>Ascomycota</taxon>
        <taxon>Pezizomycotina</taxon>
        <taxon>Geoglossomycetes</taxon>
        <taxon>Geoglossales</taxon>
        <taxon>Geoglossaceae</taxon>
        <taxon>Trichoglossum</taxon>
    </lineage>
</organism>
<protein>
    <recommendedName>
        <fullName evidence="2">Large ribosomal subunit protein bL21m</fullName>
    </recommendedName>
</protein>
<gene>
    <name evidence="3" type="ORF">GP486_001334</name>
</gene>
<keyword evidence="4" id="KW-1185">Reference proteome</keyword>
<sequence length="217" mass="24530">MLSSVVKRSVLDLRRSLIFPSISHQLRRFDSTTPNVEDAPNHRVFEGPVEEIESPTSPVTGEPFISKGARLGSSLPPIEQSSYTPLDDSVRTLLPLLRAQSPHYITSLIHARPYLLTAGDTLRLPFQMPGVIPGDVLRLNRASNIGSRDFTLKGAPYVDERLFECRARVMGVEAEPMRVKEKTKRRQRRVKTVRSKHRFTVLKISELKIHLPEGVEM</sequence>
<comment type="similarity">
    <text evidence="1">Belongs to the bacterial ribosomal protein bL21 family.</text>
</comment>
<evidence type="ECO:0000313" key="4">
    <source>
        <dbReference type="Proteomes" id="UP000750711"/>
    </source>
</evidence>